<dbReference type="EMBL" id="CP120863">
    <property type="protein sequence ID" value="WFE89626.1"/>
    <property type="molecule type" value="Genomic_DNA"/>
</dbReference>
<organism evidence="1 2">
    <name type="scientific">Roseibium porphyridii</name>
    <dbReference type="NCBI Taxonomy" id="2866279"/>
    <lineage>
        <taxon>Bacteria</taxon>
        <taxon>Pseudomonadati</taxon>
        <taxon>Pseudomonadota</taxon>
        <taxon>Alphaproteobacteria</taxon>
        <taxon>Hyphomicrobiales</taxon>
        <taxon>Stappiaceae</taxon>
        <taxon>Roseibium</taxon>
    </lineage>
</organism>
<gene>
    <name evidence="1" type="ORF">K1718_26310</name>
</gene>
<sequence>MNARQTPWTLQELKDALEASESFAEGEISCKINEAQSDVLEVQLRSAGEITLFMALGETQILTSTVLWPRDAQDNPGAFEAMMLRNHKKLLPLCALSIDMIDGREYYELFGAMSVRSTLDSVETELRTISNSALELAADVGPKVSAAI</sequence>
<reference evidence="1 2" key="1">
    <citation type="submission" date="2023-03" db="EMBL/GenBank/DDBJ databases">
        <title>Roseibium porphyridii sp. nov. and Roseibium rhodosorbium sp. nov. isolated from marine algae, Porphyridium cruentum and Rhodosorus marinus, respectively.</title>
        <authorList>
            <person name="Lee M.W."/>
            <person name="Choi B.J."/>
            <person name="Lee J.K."/>
            <person name="Choi D.G."/>
            <person name="Baek J.H."/>
            <person name="Bayburt H."/>
            <person name="Kim J.M."/>
            <person name="Han D.M."/>
            <person name="Kim K.H."/>
            <person name="Jeon C.O."/>
        </authorList>
    </citation>
    <scope>NUCLEOTIDE SEQUENCE [LARGE SCALE GENOMIC DNA]</scope>
    <source>
        <strain evidence="1 2">KMA01</strain>
    </source>
</reference>
<protein>
    <submittedName>
        <fullName evidence="1">DUF2170 family protein</fullName>
    </submittedName>
</protein>
<dbReference type="Proteomes" id="UP001209803">
    <property type="component" value="Chromosome"/>
</dbReference>
<dbReference type="Pfam" id="PF09938">
    <property type="entry name" value="DUF2170"/>
    <property type="match status" value="1"/>
</dbReference>
<dbReference type="RefSeq" id="WP_152503890.1">
    <property type="nucleotide sequence ID" value="NZ_CP120863.1"/>
</dbReference>
<dbReference type="InterPro" id="IPR019231">
    <property type="entry name" value="DUF2170"/>
</dbReference>
<evidence type="ECO:0000313" key="2">
    <source>
        <dbReference type="Proteomes" id="UP001209803"/>
    </source>
</evidence>
<name>A0ABY8F2L7_9HYPH</name>
<accession>A0ABY8F2L7</accession>
<keyword evidence="2" id="KW-1185">Reference proteome</keyword>
<evidence type="ECO:0000313" key="1">
    <source>
        <dbReference type="EMBL" id="WFE89626.1"/>
    </source>
</evidence>
<proteinExistence type="predicted"/>